<gene>
    <name evidence="4" type="ORF">JJB11_23095</name>
</gene>
<dbReference type="Proteomes" id="UP000630528">
    <property type="component" value="Unassembled WGS sequence"/>
</dbReference>
<comment type="caution">
    <text evidence="4">The sequence shown here is derived from an EMBL/GenBank/DDBJ whole genome shotgun (WGS) entry which is preliminary data.</text>
</comment>
<dbReference type="SUPFAM" id="SSF55811">
    <property type="entry name" value="Nudix"/>
    <property type="match status" value="1"/>
</dbReference>
<evidence type="ECO:0000256" key="2">
    <source>
        <dbReference type="ARBA" id="ARBA00022801"/>
    </source>
</evidence>
<dbReference type="EMBL" id="JAEPWM010000013">
    <property type="protein sequence ID" value="MBK6008995.1"/>
    <property type="molecule type" value="Genomic_DNA"/>
</dbReference>
<proteinExistence type="predicted"/>
<dbReference type="GO" id="GO:0016787">
    <property type="term" value="F:hydrolase activity"/>
    <property type="evidence" value="ECO:0007669"/>
    <property type="project" value="UniProtKB-KW"/>
</dbReference>
<dbReference type="InterPro" id="IPR000086">
    <property type="entry name" value="NUDIX_hydrolase_dom"/>
</dbReference>
<dbReference type="PROSITE" id="PS00893">
    <property type="entry name" value="NUDIX_BOX"/>
    <property type="match status" value="1"/>
</dbReference>
<sequence length="265" mass="28279">MKLPQPAAAWRARLAAAAQAPPLRPRVPLWCGGERIGSVEPDLFARAGLESGPLVRPDAQGWRLGEGDPTGVFAQLAQALRDTGLAHTWRDEQLIVRGDAGTEFGTIERAAVRALGIATQAVHLTAVAPDGSIWVQQRALDKPTDPGLWDTLVGGLVPADESLEQALARETWEEAGLRPAQLAGLRRGGCMVTRRPLPELAHGYVVEELHWWLGELADGVHPCNQDGEVADFACMQPDALCAALERDSFTIDAALVLLAAHGAPA</sequence>
<reference evidence="4" key="1">
    <citation type="journal article" date="2012" name="J. Microbiol. Biotechnol.">
        <title>Ramlibacter ginsenosidimutans sp. nov., with ginsenoside-converting activity.</title>
        <authorList>
            <person name="Wang L."/>
            <person name="An D.S."/>
            <person name="Kim S.G."/>
            <person name="Jin F.X."/>
            <person name="Kim S.C."/>
            <person name="Lee S.T."/>
            <person name="Im W.T."/>
        </authorList>
    </citation>
    <scope>NUCLEOTIDE SEQUENCE</scope>
    <source>
        <strain evidence="4">KACC 17527</strain>
    </source>
</reference>
<accession>A0A934TXX1</accession>
<dbReference type="Gene3D" id="3.90.79.10">
    <property type="entry name" value="Nucleoside Triphosphate Pyrophosphohydrolase"/>
    <property type="match status" value="1"/>
</dbReference>
<keyword evidence="2" id="KW-0378">Hydrolase</keyword>
<dbReference type="CDD" id="cd03676">
    <property type="entry name" value="NUDIX_Tnr3_like"/>
    <property type="match status" value="1"/>
</dbReference>
<dbReference type="InterPro" id="IPR020084">
    <property type="entry name" value="NUDIX_hydrolase_CS"/>
</dbReference>
<dbReference type="PROSITE" id="PS51462">
    <property type="entry name" value="NUDIX"/>
    <property type="match status" value="1"/>
</dbReference>
<organism evidence="4 5">
    <name type="scientific">Ramlibacter ginsenosidimutans</name>
    <dbReference type="NCBI Taxonomy" id="502333"/>
    <lineage>
        <taxon>Bacteria</taxon>
        <taxon>Pseudomonadati</taxon>
        <taxon>Pseudomonadota</taxon>
        <taxon>Betaproteobacteria</taxon>
        <taxon>Burkholderiales</taxon>
        <taxon>Comamonadaceae</taxon>
        <taxon>Ramlibacter</taxon>
    </lineage>
</organism>
<feature type="domain" description="Nudix hydrolase" evidence="3">
    <location>
        <begin position="117"/>
        <end position="259"/>
    </location>
</feature>
<keyword evidence="5" id="KW-1185">Reference proteome</keyword>
<reference evidence="4" key="2">
    <citation type="submission" date="2021-01" db="EMBL/GenBank/DDBJ databases">
        <authorList>
            <person name="Kang M."/>
        </authorList>
    </citation>
    <scope>NUCLEOTIDE SEQUENCE</scope>
    <source>
        <strain evidence="4">KACC 17527</strain>
    </source>
</reference>
<evidence type="ECO:0000313" key="4">
    <source>
        <dbReference type="EMBL" id="MBK6008995.1"/>
    </source>
</evidence>
<evidence type="ECO:0000259" key="3">
    <source>
        <dbReference type="PROSITE" id="PS51462"/>
    </source>
</evidence>
<evidence type="ECO:0000313" key="5">
    <source>
        <dbReference type="Proteomes" id="UP000630528"/>
    </source>
</evidence>
<dbReference type="RefSeq" id="WP_201177131.1">
    <property type="nucleotide sequence ID" value="NZ_JAEPWM010000013.1"/>
</dbReference>
<comment type="cofactor">
    <cofactor evidence="1">
        <name>Mg(2+)</name>
        <dbReference type="ChEBI" id="CHEBI:18420"/>
    </cofactor>
</comment>
<dbReference type="Pfam" id="PF00293">
    <property type="entry name" value="NUDIX"/>
    <property type="match status" value="1"/>
</dbReference>
<dbReference type="AlphaFoldDB" id="A0A934TXX1"/>
<dbReference type="InterPro" id="IPR015797">
    <property type="entry name" value="NUDIX_hydrolase-like_dom_sf"/>
</dbReference>
<evidence type="ECO:0000256" key="1">
    <source>
        <dbReference type="ARBA" id="ARBA00001946"/>
    </source>
</evidence>
<name>A0A934TXX1_9BURK</name>
<protein>
    <submittedName>
        <fullName evidence="4">NUDIX domain-containing protein</fullName>
    </submittedName>
</protein>